<evidence type="ECO:0000313" key="2">
    <source>
        <dbReference type="EMBL" id="KMQ83376.1"/>
    </source>
</evidence>
<protein>
    <submittedName>
        <fullName evidence="2">Rho termination factor domain-containing protein</fullName>
    </submittedName>
</protein>
<dbReference type="AlphaFoldDB" id="A0A0J7JZP5"/>
<evidence type="ECO:0000256" key="1">
    <source>
        <dbReference type="SAM" id="MobiDB-lite"/>
    </source>
</evidence>
<organism evidence="2 3">
    <name type="scientific">Lasius niger</name>
    <name type="common">Black garden ant</name>
    <dbReference type="NCBI Taxonomy" id="67767"/>
    <lineage>
        <taxon>Eukaryota</taxon>
        <taxon>Metazoa</taxon>
        <taxon>Ecdysozoa</taxon>
        <taxon>Arthropoda</taxon>
        <taxon>Hexapoda</taxon>
        <taxon>Insecta</taxon>
        <taxon>Pterygota</taxon>
        <taxon>Neoptera</taxon>
        <taxon>Endopterygota</taxon>
        <taxon>Hymenoptera</taxon>
        <taxon>Apocrita</taxon>
        <taxon>Aculeata</taxon>
        <taxon>Formicoidea</taxon>
        <taxon>Formicidae</taxon>
        <taxon>Formicinae</taxon>
        <taxon>Lasius</taxon>
        <taxon>Lasius</taxon>
    </lineage>
</organism>
<proteinExistence type="predicted"/>
<gene>
    <name evidence="2" type="ORF">RF55_20211</name>
</gene>
<name>A0A0J7JZP5_LASNI</name>
<accession>A0A0J7JZP5</accession>
<sequence>MEIARLDASTLEELRQEAIRYHLPVTASSSREILIDALTAHFEQNSPLEEMLPPKQRSRTHSERSRKGSGQTDLPGPSQVQAPSGEASGALDQIATTLGLFMEQQRQMLNELRAFTQRETHVSAEIMEESERESEPIRSPTISTASPAHAVTLLAPQIPEFGGTDDENVQIWTQRVVRVAQ</sequence>
<evidence type="ECO:0000313" key="3">
    <source>
        <dbReference type="Proteomes" id="UP000036403"/>
    </source>
</evidence>
<dbReference type="PaxDb" id="67767-A0A0J7JZP5"/>
<dbReference type="Proteomes" id="UP000036403">
    <property type="component" value="Unassembled WGS sequence"/>
</dbReference>
<reference evidence="2 3" key="1">
    <citation type="submission" date="2015-04" db="EMBL/GenBank/DDBJ databases">
        <title>Lasius niger genome sequencing.</title>
        <authorList>
            <person name="Konorov E.A."/>
            <person name="Nikitin M.A."/>
            <person name="Kirill M.V."/>
            <person name="Chang P."/>
        </authorList>
    </citation>
    <scope>NUCLEOTIDE SEQUENCE [LARGE SCALE GENOMIC DNA]</scope>
    <source>
        <tissue evidence="2">Whole</tissue>
    </source>
</reference>
<comment type="caution">
    <text evidence="2">The sequence shown here is derived from an EMBL/GenBank/DDBJ whole genome shotgun (WGS) entry which is preliminary data.</text>
</comment>
<dbReference type="EMBL" id="LBMM01020064">
    <property type="protein sequence ID" value="KMQ83376.1"/>
    <property type="molecule type" value="Genomic_DNA"/>
</dbReference>
<feature type="non-terminal residue" evidence="2">
    <location>
        <position position="181"/>
    </location>
</feature>
<feature type="compositionally biased region" description="Polar residues" evidence="1">
    <location>
        <begin position="68"/>
        <end position="82"/>
    </location>
</feature>
<feature type="region of interest" description="Disordered" evidence="1">
    <location>
        <begin position="45"/>
        <end position="86"/>
    </location>
</feature>
<keyword evidence="3" id="KW-1185">Reference proteome</keyword>